<dbReference type="GO" id="GO:0010008">
    <property type="term" value="C:endosome membrane"/>
    <property type="evidence" value="ECO:0007669"/>
    <property type="project" value="UniProtKB-SubCell"/>
</dbReference>
<dbReference type="InterPro" id="IPR042405">
    <property type="entry name" value="Protrudin"/>
</dbReference>
<feature type="region of interest" description="Disordered" evidence="4">
    <location>
        <begin position="231"/>
        <end position="280"/>
    </location>
</feature>
<reference evidence="6" key="2">
    <citation type="submission" date="2025-08" db="UniProtKB">
        <authorList>
            <consortium name="Ensembl"/>
        </authorList>
    </citation>
    <scope>IDENTIFICATION</scope>
</reference>
<dbReference type="EMBL" id="AFYH01059661">
    <property type="status" value="NOT_ANNOTATED_CDS"/>
    <property type="molecule type" value="Genomic_DNA"/>
</dbReference>
<dbReference type="GO" id="GO:0045773">
    <property type="term" value="P:positive regulation of axon extension"/>
    <property type="evidence" value="ECO:0007669"/>
    <property type="project" value="TreeGrafter"/>
</dbReference>
<dbReference type="EMBL" id="AFYH01059665">
    <property type="status" value="NOT_ANNOTATED_CDS"/>
    <property type="molecule type" value="Genomic_DNA"/>
</dbReference>
<dbReference type="eggNOG" id="ENOG502QVKC">
    <property type="taxonomic scope" value="Eukaryota"/>
</dbReference>
<feature type="compositionally biased region" description="Acidic residues" evidence="4">
    <location>
        <begin position="264"/>
        <end position="280"/>
    </location>
</feature>
<dbReference type="GO" id="GO:0031175">
    <property type="term" value="P:neuron projection development"/>
    <property type="evidence" value="ECO:0007669"/>
    <property type="project" value="TreeGrafter"/>
</dbReference>
<dbReference type="PANTHER" id="PTHR14543:SF1">
    <property type="entry name" value="PROTRUDIN"/>
    <property type="match status" value="1"/>
</dbReference>
<dbReference type="GO" id="GO:0072659">
    <property type="term" value="P:protein localization to plasma membrane"/>
    <property type="evidence" value="ECO:0007669"/>
    <property type="project" value="InterPro"/>
</dbReference>
<reference evidence="6" key="3">
    <citation type="submission" date="2025-09" db="UniProtKB">
        <authorList>
            <consortium name="Ensembl"/>
        </authorList>
    </citation>
    <scope>IDENTIFICATION</scope>
</reference>
<protein>
    <submittedName>
        <fullName evidence="6">Zinc finger FYVE-type containing 27</fullName>
    </submittedName>
</protein>
<dbReference type="FunCoup" id="H2ZSX1">
    <property type="interactions" value="1349"/>
</dbReference>
<dbReference type="HOGENOM" id="CLU_060341_0_0_1"/>
<reference evidence="7" key="1">
    <citation type="submission" date="2011-08" db="EMBL/GenBank/DDBJ databases">
        <title>The draft genome of Latimeria chalumnae.</title>
        <authorList>
            <person name="Di Palma F."/>
            <person name="Alfoldi J."/>
            <person name="Johnson J."/>
            <person name="Berlin A."/>
            <person name="Gnerre S."/>
            <person name="Jaffe D."/>
            <person name="MacCallum I."/>
            <person name="Young S."/>
            <person name="Walker B.J."/>
            <person name="Lander E."/>
            <person name="Lindblad-Toh K."/>
        </authorList>
    </citation>
    <scope>NUCLEOTIDE SEQUENCE [LARGE SCALE GENOMIC DNA]</scope>
    <source>
        <strain evidence="7">Wild caught</strain>
    </source>
</reference>
<dbReference type="STRING" id="7897.ENSLACP00000000492"/>
<dbReference type="PANTHER" id="PTHR14543">
    <property type="entry name" value="PROTRUDIN"/>
    <property type="match status" value="1"/>
</dbReference>
<sequence length="280" mass="32406">MQSAEVGPVELPLTEQEEPPACRPQTFDLLSLVISYKRMEIYLEPLCDSADVVRYLLRWQSPASSLLCCFTLNFLFLTLTEAAWFVLCGMVICIPAFLGYLQDCWRERLPEQDLLRRRYHSVQREDLQKVQLSRQEALAEVKVLLIHLDERFSRFCSTCEFVYRVLFWEDHSQSSLFYGALLGALCVFYLLPFCWFLTILNTTIFFGSPEFSRVLMEYKASILERFNPKPEETVPENLESEGGAMLDRTPTPTSMEDLSPASVEDVEEAEPEEEFKDAIE</sequence>
<evidence type="ECO:0000256" key="2">
    <source>
        <dbReference type="ARBA" id="ARBA00022753"/>
    </source>
</evidence>
<keyword evidence="5" id="KW-0812">Transmembrane</keyword>
<keyword evidence="5" id="KW-1133">Transmembrane helix</keyword>
<dbReference type="GO" id="GO:0071782">
    <property type="term" value="C:endoplasmic reticulum tubular network"/>
    <property type="evidence" value="ECO:0007669"/>
    <property type="project" value="TreeGrafter"/>
</dbReference>
<evidence type="ECO:0000313" key="6">
    <source>
        <dbReference type="Ensembl" id="ENSLACP00000000492.1"/>
    </source>
</evidence>
<keyword evidence="2" id="KW-0967">Endosome</keyword>
<evidence type="ECO:0000256" key="5">
    <source>
        <dbReference type="SAM" id="Phobius"/>
    </source>
</evidence>
<evidence type="ECO:0000256" key="1">
    <source>
        <dbReference type="ARBA" id="ARBA00004608"/>
    </source>
</evidence>
<dbReference type="EMBL" id="AFYH01059662">
    <property type="status" value="NOT_ANNOTATED_CDS"/>
    <property type="molecule type" value="Genomic_DNA"/>
</dbReference>
<keyword evidence="7" id="KW-1185">Reference proteome</keyword>
<gene>
    <name evidence="6" type="primary">ZFYVE27</name>
</gene>
<keyword evidence="3 5" id="KW-0472">Membrane</keyword>
<dbReference type="GO" id="GO:0048011">
    <property type="term" value="P:neurotrophin TRK receptor signaling pathway"/>
    <property type="evidence" value="ECO:0007669"/>
    <property type="project" value="TreeGrafter"/>
</dbReference>
<dbReference type="OMA" id="XETHLVV"/>
<evidence type="ECO:0000313" key="7">
    <source>
        <dbReference type="Proteomes" id="UP000008672"/>
    </source>
</evidence>
<feature type="transmembrane region" description="Helical" evidence="5">
    <location>
        <begin position="82"/>
        <end position="101"/>
    </location>
</feature>
<evidence type="ECO:0000256" key="4">
    <source>
        <dbReference type="SAM" id="MobiDB-lite"/>
    </source>
</evidence>
<dbReference type="Ensembl" id="ENSLACT00000000494.1">
    <property type="protein sequence ID" value="ENSLACP00000000492.1"/>
    <property type="gene ID" value="ENSLACG00000000439.1"/>
</dbReference>
<accession>H2ZSX1</accession>
<dbReference type="GO" id="GO:0016192">
    <property type="term" value="P:vesicle-mediated transport"/>
    <property type="evidence" value="ECO:0007669"/>
    <property type="project" value="InterPro"/>
</dbReference>
<feature type="transmembrane region" description="Helical" evidence="5">
    <location>
        <begin position="176"/>
        <end position="200"/>
    </location>
</feature>
<comment type="subcellular location">
    <subcellularLocation>
        <location evidence="1">Endosome membrane</location>
    </subcellularLocation>
</comment>
<dbReference type="GO" id="GO:0071787">
    <property type="term" value="P:endoplasmic reticulum tubular network formation"/>
    <property type="evidence" value="ECO:0007669"/>
    <property type="project" value="InterPro"/>
</dbReference>
<feature type="region of interest" description="Disordered" evidence="4">
    <location>
        <begin position="1"/>
        <end position="20"/>
    </location>
</feature>
<dbReference type="GeneTree" id="ENSGT00390000013298"/>
<name>H2ZSX1_LATCH</name>
<dbReference type="EMBL" id="AFYH01059660">
    <property type="status" value="NOT_ANNOTATED_CDS"/>
    <property type="molecule type" value="Genomic_DNA"/>
</dbReference>
<dbReference type="EMBL" id="AFYH01059664">
    <property type="status" value="NOT_ANNOTATED_CDS"/>
    <property type="molecule type" value="Genomic_DNA"/>
</dbReference>
<dbReference type="GO" id="GO:0032584">
    <property type="term" value="C:growth cone membrane"/>
    <property type="evidence" value="ECO:0007669"/>
    <property type="project" value="TreeGrafter"/>
</dbReference>
<dbReference type="EMBL" id="AFYH01059659">
    <property type="status" value="NOT_ANNOTATED_CDS"/>
    <property type="molecule type" value="Genomic_DNA"/>
</dbReference>
<dbReference type="Bgee" id="ENSLACG00000000439">
    <property type="expression patterns" value="Expressed in muscle tissue and 6 other cell types or tissues"/>
</dbReference>
<dbReference type="EMBL" id="AFYH01059663">
    <property type="status" value="NOT_ANNOTATED_CDS"/>
    <property type="molecule type" value="Genomic_DNA"/>
</dbReference>
<dbReference type="Proteomes" id="UP000008672">
    <property type="component" value="Unassembled WGS sequence"/>
</dbReference>
<dbReference type="InParanoid" id="H2ZSX1"/>
<proteinExistence type="predicted"/>
<organism evidence="6 7">
    <name type="scientific">Latimeria chalumnae</name>
    <name type="common">Coelacanth</name>
    <dbReference type="NCBI Taxonomy" id="7897"/>
    <lineage>
        <taxon>Eukaryota</taxon>
        <taxon>Metazoa</taxon>
        <taxon>Chordata</taxon>
        <taxon>Craniata</taxon>
        <taxon>Vertebrata</taxon>
        <taxon>Euteleostomi</taxon>
        <taxon>Coelacanthiformes</taxon>
        <taxon>Coelacanthidae</taxon>
        <taxon>Latimeria</taxon>
    </lineage>
</organism>
<dbReference type="AlphaFoldDB" id="H2ZSX1"/>
<evidence type="ECO:0000256" key="3">
    <source>
        <dbReference type="ARBA" id="ARBA00023136"/>
    </source>
</evidence>